<name>A0ABV9F0R3_9SPHN</name>
<sequence>MDDPHDTLELAQMRDDELIRAWCSCEDHEHLSPESQALIEEMERRDLEF</sequence>
<keyword evidence="2" id="KW-1185">Reference proteome</keyword>
<dbReference type="EMBL" id="JBHSFZ010000036">
    <property type="protein sequence ID" value="MFC4595502.1"/>
    <property type="molecule type" value="Genomic_DNA"/>
</dbReference>
<evidence type="ECO:0000313" key="1">
    <source>
        <dbReference type="EMBL" id="MFC4595502.1"/>
    </source>
</evidence>
<comment type="caution">
    <text evidence="1">The sequence shown here is derived from an EMBL/GenBank/DDBJ whole genome shotgun (WGS) entry which is preliminary data.</text>
</comment>
<organism evidence="1 2">
    <name type="scientific">Sphingobium tyrosinilyticum</name>
    <dbReference type="NCBI Taxonomy" id="2715436"/>
    <lineage>
        <taxon>Bacteria</taxon>
        <taxon>Pseudomonadati</taxon>
        <taxon>Pseudomonadota</taxon>
        <taxon>Alphaproteobacteria</taxon>
        <taxon>Sphingomonadales</taxon>
        <taxon>Sphingomonadaceae</taxon>
        <taxon>Sphingobium</taxon>
    </lineage>
</organism>
<evidence type="ECO:0000313" key="2">
    <source>
        <dbReference type="Proteomes" id="UP001595957"/>
    </source>
</evidence>
<accession>A0ABV9F0R3</accession>
<protein>
    <submittedName>
        <fullName evidence="1">Uncharacterized protein</fullName>
    </submittedName>
</protein>
<reference evidence="2" key="1">
    <citation type="journal article" date="2019" name="Int. J. Syst. Evol. Microbiol.">
        <title>The Global Catalogue of Microorganisms (GCM) 10K type strain sequencing project: providing services to taxonomists for standard genome sequencing and annotation.</title>
        <authorList>
            <consortium name="The Broad Institute Genomics Platform"/>
            <consortium name="The Broad Institute Genome Sequencing Center for Infectious Disease"/>
            <person name="Wu L."/>
            <person name="Ma J."/>
        </authorList>
    </citation>
    <scope>NUCLEOTIDE SEQUENCE [LARGE SCALE GENOMIC DNA]</scope>
    <source>
        <strain evidence="2">NBRC 103632</strain>
    </source>
</reference>
<dbReference type="Proteomes" id="UP001595957">
    <property type="component" value="Unassembled WGS sequence"/>
</dbReference>
<gene>
    <name evidence="1" type="ORF">ACFO3E_15080</name>
</gene>
<proteinExistence type="predicted"/>
<dbReference type="RefSeq" id="WP_380805764.1">
    <property type="nucleotide sequence ID" value="NZ_JBHSFZ010000036.1"/>
</dbReference>